<reference evidence="1 2" key="3">
    <citation type="journal article" date="2010" name="BMC Genomics">
        <title>Transcriptome sequencing and comparative analysis of cucumber flowers with different sex types.</title>
        <authorList>
            <person name="Guo S."/>
            <person name="Zheng Y."/>
            <person name="Joung J.G."/>
            <person name="Liu S."/>
            <person name="Zhang Z."/>
            <person name="Crasta O.R."/>
            <person name="Sobral B.W."/>
            <person name="Xu Y."/>
            <person name="Huang S."/>
            <person name="Fei Z."/>
        </authorList>
    </citation>
    <scope>NUCLEOTIDE SEQUENCE [LARGE SCALE GENOMIC DNA]</scope>
    <source>
        <strain evidence="2">cv. 9930</strain>
        <tissue evidence="1">Leaf</tissue>
    </source>
</reference>
<reference evidence="1 2" key="1">
    <citation type="journal article" date="2009" name="Nat. Genet.">
        <title>The genome of the cucumber, Cucumis sativus L.</title>
        <authorList>
            <person name="Huang S."/>
            <person name="Li R."/>
            <person name="Zhang Z."/>
            <person name="Li L."/>
            <person name="Gu X."/>
            <person name="Fan W."/>
            <person name="Lucas W.J."/>
            <person name="Wang X."/>
            <person name="Xie B."/>
            <person name="Ni P."/>
            <person name="Ren Y."/>
            <person name="Zhu H."/>
            <person name="Li J."/>
            <person name="Lin K."/>
            <person name="Jin W."/>
            <person name="Fei Z."/>
            <person name="Li G."/>
            <person name="Staub J."/>
            <person name="Kilian A."/>
            <person name="van der Vossen E.A."/>
            <person name="Wu Y."/>
            <person name="Guo J."/>
            <person name="He J."/>
            <person name="Jia Z."/>
            <person name="Ren Y."/>
            <person name="Tian G."/>
            <person name="Lu Y."/>
            <person name="Ruan J."/>
            <person name="Qian W."/>
            <person name="Wang M."/>
            <person name="Huang Q."/>
            <person name="Li B."/>
            <person name="Xuan Z."/>
            <person name="Cao J."/>
            <person name="Asan"/>
            <person name="Wu Z."/>
            <person name="Zhang J."/>
            <person name="Cai Q."/>
            <person name="Bai Y."/>
            <person name="Zhao B."/>
            <person name="Han Y."/>
            <person name="Li Y."/>
            <person name="Li X."/>
            <person name="Wang S."/>
            <person name="Shi Q."/>
            <person name="Liu S."/>
            <person name="Cho W.K."/>
            <person name="Kim J.Y."/>
            <person name="Xu Y."/>
            <person name="Heller-Uszynska K."/>
            <person name="Miao H."/>
            <person name="Cheng Z."/>
            <person name="Zhang S."/>
            <person name="Wu J."/>
            <person name="Yang Y."/>
            <person name="Kang H."/>
            <person name="Li M."/>
            <person name="Liang H."/>
            <person name="Ren X."/>
            <person name="Shi Z."/>
            <person name="Wen M."/>
            <person name="Jian M."/>
            <person name="Yang H."/>
            <person name="Zhang G."/>
            <person name="Yang Z."/>
            <person name="Chen R."/>
            <person name="Liu S."/>
            <person name="Li J."/>
            <person name="Ma L."/>
            <person name="Liu H."/>
            <person name="Zhou Y."/>
            <person name="Zhao J."/>
            <person name="Fang X."/>
            <person name="Li G."/>
            <person name="Fang L."/>
            <person name="Li Y."/>
            <person name="Liu D."/>
            <person name="Zheng H."/>
            <person name="Zhang Y."/>
            <person name="Qin N."/>
            <person name="Li Z."/>
            <person name="Yang G."/>
            <person name="Yang S."/>
            <person name="Bolund L."/>
            <person name="Kristiansen K."/>
            <person name="Zheng H."/>
            <person name="Li S."/>
            <person name="Zhang X."/>
            <person name="Yang H."/>
            <person name="Wang J."/>
            <person name="Sun R."/>
            <person name="Zhang B."/>
            <person name="Jiang S."/>
            <person name="Wang J."/>
            <person name="Du Y."/>
            <person name="Li S."/>
        </authorList>
    </citation>
    <scope>NUCLEOTIDE SEQUENCE [LARGE SCALE GENOMIC DNA]</scope>
    <source>
        <strain evidence="2">cv. 9930</strain>
        <tissue evidence="1">Leaf</tissue>
    </source>
</reference>
<evidence type="ECO:0000313" key="1">
    <source>
        <dbReference type="EMBL" id="KAE8637355.1"/>
    </source>
</evidence>
<organism evidence="1 2">
    <name type="scientific">Cucumis sativus</name>
    <name type="common">Cucumber</name>
    <dbReference type="NCBI Taxonomy" id="3659"/>
    <lineage>
        <taxon>Eukaryota</taxon>
        <taxon>Viridiplantae</taxon>
        <taxon>Streptophyta</taxon>
        <taxon>Embryophyta</taxon>
        <taxon>Tracheophyta</taxon>
        <taxon>Spermatophyta</taxon>
        <taxon>Magnoliopsida</taxon>
        <taxon>eudicotyledons</taxon>
        <taxon>Gunneridae</taxon>
        <taxon>Pentapetalae</taxon>
        <taxon>rosids</taxon>
        <taxon>fabids</taxon>
        <taxon>Cucurbitales</taxon>
        <taxon>Cucurbitaceae</taxon>
        <taxon>Benincaseae</taxon>
        <taxon>Cucumis</taxon>
    </lineage>
</organism>
<sequence>MGLNLETGLNPNYGTGPNVSSNLSYGRVMSPSYSGNLNRYGSPNPMVYSGGGGNGSILSSSVQNLWGNVSTSAGTNSSHLRTFPGSGGVHTGTSSLNNIGGLWGASASLGHGENAGSSFNTVNLDFGNGDASFTSGTTVGYARSIGTNVSSASLYSAPNIYDEVHGIMMKETHFMGIPVGSRCQQSLRILPQLVLALAMQLQMLLVETMLVILLDTVFLIDNLIEELLLRKKMIQQMSKIIVGDAYFSKAGVLQFFV</sequence>
<dbReference type="Proteomes" id="UP000029981">
    <property type="component" value="Unassembled WGS sequence"/>
</dbReference>
<evidence type="ECO:0000313" key="2">
    <source>
        <dbReference type="Proteomes" id="UP000029981"/>
    </source>
</evidence>
<keyword evidence="2" id="KW-1185">Reference proteome</keyword>
<dbReference type="EMBL" id="ACHR03000045">
    <property type="protein sequence ID" value="KAE8637355.1"/>
    <property type="molecule type" value="Genomic_DNA"/>
</dbReference>
<accession>A0ACB6HBS2</accession>
<reference evidence="1 2" key="4">
    <citation type="journal article" date="2011" name="BMC Genomics">
        <title>RNA-Seq improves annotation of protein-coding genes in the cucumber genome.</title>
        <authorList>
            <person name="Li Z."/>
            <person name="Zhang Z."/>
            <person name="Yan P."/>
            <person name="Huang S."/>
            <person name="Fei Z."/>
            <person name="Lin K."/>
        </authorList>
    </citation>
    <scope>NUCLEOTIDE SEQUENCE [LARGE SCALE GENOMIC DNA]</scope>
    <source>
        <strain evidence="2">cv. 9930</strain>
        <tissue evidence="1">Leaf</tissue>
    </source>
</reference>
<reference evidence="1 2" key="5">
    <citation type="journal article" date="2019" name="Gigascience">
        <title>A chromosome-scale genome assembly of cucumber (Cucumis sativus L.).</title>
        <authorList>
            <person name="Li Q."/>
            <person name="Li H."/>
            <person name="Huang W."/>
            <person name="Xu Y."/>
            <person name="Zhou Q."/>
            <person name="Wang S."/>
            <person name="Ruan J."/>
            <person name="Huang S."/>
            <person name="Zhang Z."/>
        </authorList>
    </citation>
    <scope>NUCLEOTIDE SEQUENCE [LARGE SCALE GENOMIC DNA]</scope>
    <source>
        <strain evidence="2">cv. 9930</strain>
        <tissue evidence="1">Leaf</tissue>
    </source>
</reference>
<proteinExistence type="predicted"/>
<protein>
    <submittedName>
        <fullName evidence="1">Uncharacterized protein</fullName>
    </submittedName>
</protein>
<gene>
    <name evidence="1" type="ORF">Csa_011905</name>
</gene>
<reference evidence="1 2" key="2">
    <citation type="journal article" date="2009" name="PLoS ONE">
        <title>An integrated genetic and cytogenetic map of the cucumber genome.</title>
        <authorList>
            <person name="Ren Y."/>
            <person name="Zhang Z."/>
            <person name="Liu J."/>
            <person name="Staub J.E."/>
            <person name="Han Y."/>
            <person name="Cheng Z."/>
            <person name="Li X."/>
            <person name="Lu J."/>
            <person name="Miao H."/>
            <person name="Kang H."/>
            <person name="Xie B."/>
            <person name="Gu X."/>
            <person name="Wang X."/>
            <person name="Du Y."/>
            <person name="Jin W."/>
            <person name="Huang S."/>
        </authorList>
    </citation>
    <scope>NUCLEOTIDE SEQUENCE [LARGE SCALE GENOMIC DNA]</scope>
    <source>
        <strain evidence="2">cv. 9930</strain>
        <tissue evidence="1">Leaf</tissue>
    </source>
</reference>
<name>A0ACB6HBS2_CUCSA</name>
<comment type="caution">
    <text evidence="1">The sequence shown here is derived from an EMBL/GenBank/DDBJ whole genome shotgun (WGS) entry which is preliminary data.</text>
</comment>